<evidence type="ECO:0000313" key="2">
    <source>
        <dbReference type="Proteomes" id="UP000015001"/>
    </source>
</evidence>
<accession>S4MGP8</accession>
<organism evidence="1 2">
    <name type="scientific">Streptomyces afghaniensis 772</name>
    <dbReference type="NCBI Taxonomy" id="1283301"/>
    <lineage>
        <taxon>Bacteria</taxon>
        <taxon>Bacillati</taxon>
        <taxon>Actinomycetota</taxon>
        <taxon>Actinomycetes</taxon>
        <taxon>Kitasatosporales</taxon>
        <taxon>Streptomycetaceae</taxon>
        <taxon>Streptomyces</taxon>
    </lineage>
</organism>
<comment type="caution">
    <text evidence="1">The sequence shown here is derived from an EMBL/GenBank/DDBJ whole genome shotgun (WGS) entry which is preliminary data.</text>
</comment>
<name>S4MGP8_9ACTN</name>
<sequence>MYVHAYETTPGRVNGEFARYFCKGETCADK</sequence>
<dbReference type="EMBL" id="AOPY01001683">
    <property type="protein sequence ID" value="EPJ34735.1"/>
    <property type="molecule type" value="Genomic_DNA"/>
</dbReference>
<evidence type="ECO:0000313" key="1">
    <source>
        <dbReference type="EMBL" id="EPJ34735.1"/>
    </source>
</evidence>
<protein>
    <submittedName>
        <fullName evidence="1">Uncharacterized protein</fullName>
    </submittedName>
</protein>
<keyword evidence="2" id="KW-1185">Reference proteome</keyword>
<proteinExistence type="predicted"/>
<gene>
    <name evidence="1" type="ORF">STAFG_8200</name>
</gene>
<dbReference type="AlphaFoldDB" id="S4MGP8"/>
<reference evidence="1 2" key="1">
    <citation type="submission" date="2013-02" db="EMBL/GenBank/DDBJ databases">
        <title>Draft Genome Sequence of Streptomyces afghaniensis, Which Produces Compounds of the Julimycin B-Complex.</title>
        <authorList>
            <person name="Gruening B.A."/>
            <person name="Praeg A."/>
            <person name="Erxleben A."/>
            <person name="Guenther S."/>
            <person name="Fiedler H.-P."/>
            <person name="Goodfellow M."/>
            <person name="Mueller M."/>
        </authorList>
    </citation>
    <scope>NUCLEOTIDE SEQUENCE [LARGE SCALE GENOMIC DNA]</scope>
    <source>
        <strain evidence="1 2">772</strain>
    </source>
</reference>
<dbReference type="Proteomes" id="UP000015001">
    <property type="component" value="Unassembled WGS sequence"/>
</dbReference>
<dbReference type="HOGENOM" id="CLU_3405660_0_0_11"/>